<dbReference type="GO" id="GO:0055085">
    <property type="term" value="P:transmembrane transport"/>
    <property type="evidence" value="ECO:0007669"/>
    <property type="project" value="InterPro"/>
</dbReference>
<dbReference type="InterPro" id="IPR036513">
    <property type="entry name" value="STAS_dom_sf"/>
</dbReference>
<evidence type="ECO:0000256" key="3">
    <source>
        <dbReference type="ARBA" id="ARBA00022989"/>
    </source>
</evidence>
<evidence type="ECO:0000256" key="5">
    <source>
        <dbReference type="SAM" id="Phobius"/>
    </source>
</evidence>
<evidence type="ECO:0000256" key="1">
    <source>
        <dbReference type="ARBA" id="ARBA00004141"/>
    </source>
</evidence>
<dbReference type="GO" id="GO:0016020">
    <property type="term" value="C:membrane"/>
    <property type="evidence" value="ECO:0007669"/>
    <property type="project" value="UniProtKB-SubCell"/>
</dbReference>
<feature type="transmembrane region" description="Helical" evidence="5">
    <location>
        <begin position="101"/>
        <end position="119"/>
    </location>
</feature>
<keyword evidence="2 5" id="KW-0812">Transmembrane</keyword>
<gene>
    <name evidence="7" type="primary">sulP</name>
    <name evidence="7" type="ORF">EVA69_00770</name>
</gene>
<feature type="transmembrane region" description="Helical" evidence="5">
    <location>
        <begin position="369"/>
        <end position="388"/>
    </location>
</feature>
<dbReference type="Pfam" id="PF00916">
    <property type="entry name" value="Sulfate_transp"/>
    <property type="match status" value="1"/>
</dbReference>
<proteinExistence type="predicted"/>
<keyword evidence="3 5" id="KW-1133">Transmembrane helix</keyword>
<accession>A0A520S6P3</accession>
<feature type="transmembrane region" description="Helical" evidence="5">
    <location>
        <begin position="179"/>
        <end position="197"/>
    </location>
</feature>
<feature type="transmembrane region" description="Helical" evidence="5">
    <location>
        <begin position="126"/>
        <end position="149"/>
    </location>
</feature>
<feature type="transmembrane region" description="Helical" evidence="5">
    <location>
        <begin position="53"/>
        <end position="81"/>
    </location>
</feature>
<dbReference type="InterPro" id="IPR002645">
    <property type="entry name" value="STAS_dom"/>
</dbReference>
<evidence type="ECO:0000256" key="4">
    <source>
        <dbReference type="ARBA" id="ARBA00023136"/>
    </source>
</evidence>
<keyword evidence="4 5" id="KW-0472">Membrane</keyword>
<feature type="transmembrane region" description="Helical" evidence="5">
    <location>
        <begin position="266"/>
        <end position="285"/>
    </location>
</feature>
<protein>
    <submittedName>
        <fullName evidence="7">Sulfate permease</fullName>
    </submittedName>
</protein>
<dbReference type="PANTHER" id="PTHR11814">
    <property type="entry name" value="SULFATE TRANSPORTER"/>
    <property type="match status" value="1"/>
</dbReference>
<reference evidence="7 8" key="1">
    <citation type="submission" date="2019-02" db="EMBL/GenBank/DDBJ databases">
        <title>Prokaryotic population dynamics and viral predation in marine succession experiment using metagenomics: the confinement effect.</title>
        <authorList>
            <person name="Haro-Moreno J.M."/>
            <person name="Rodriguez-Valera F."/>
            <person name="Lopez-Perez M."/>
        </authorList>
    </citation>
    <scope>NUCLEOTIDE SEQUENCE [LARGE SCALE GENOMIC DNA]</scope>
    <source>
        <strain evidence="7">MED-G158</strain>
    </source>
</reference>
<dbReference type="Pfam" id="PF01740">
    <property type="entry name" value="STAS"/>
    <property type="match status" value="1"/>
</dbReference>
<feature type="domain" description="STAS" evidence="6">
    <location>
        <begin position="454"/>
        <end position="567"/>
    </location>
</feature>
<comment type="subcellular location">
    <subcellularLocation>
        <location evidence="1">Membrane</location>
        <topology evidence="1">Multi-pass membrane protein</topology>
    </subcellularLocation>
</comment>
<dbReference type="Proteomes" id="UP000320404">
    <property type="component" value="Unassembled WGS sequence"/>
</dbReference>
<evidence type="ECO:0000256" key="2">
    <source>
        <dbReference type="ARBA" id="ARBA00022692"/>
    </source>
</evidence>
<sequence length="575" mass="61454">MTQHTASWPVAGWAKHYNSQVLMNDLVAAVIVAIMLIPQSLAYAMLAGLPPEVGLYASIFPLIAYALLGTSSTLSVGPVAITSLMTAAALAEVAEKGSGNYLSGAITLAALSGLMLLAFGVLRLGFLANFLSHTVVSAFITASAIIIALSQVRHLLGVEAGGDNVFELLHGISLNASDTNFFTLSIGAGVLLFLFAVRARGARVLSRLGLSAHSAQLVAKAAPVAGVLVTILFVVGFGLADRNVEIVGAIPSGLPAFAMPVFSMELARTLLIPAALISIIGYVESISVGRTLGARKRERVNSNRELIGLGAANLASAFSGALPVTGGFSRSVVNFDAGAVTQAASIYTAILIALVSVFLTPLLYYLPKAALAATIIVAVLSLIDLSIIRKTWRFSRGDWLAVMITMLVTLGFGVETGVSCGVLTSLGLHLYRTSQPHIAEVGLVDGTEHFRNVRRYKVHTVPEILTLRVDESLFFANASYLEDQVFKQIYNHDAITHVVLMCSAVNEIDYSALEVLEELNRQLREQGLLLHLSEVKGPVLDKLRGTEFMEHLTGCIYLSQHQAYTDLCKRYRYKA</sequence>
<dbReference type="AlphaFoldDB" id="A0A520S6P3"/>
<dbReference type="CDD" id="cd07042">
    <property type="entry name" value="STAS_SulP_like_sulfate_transporter"/>
    <property type="match status" value="1"/>
</dbReference>
<dbReference type="InterPro" id="IPR011547">
    <property type="entry name" value="SLC26A/SulP_dom"/>
</dbReference>
<evidence type="ECO:0000259" key="6">
    <source>
        <dbReference type="PROSITE" id="PS50801"/>
    </source>
</evidence>
<comment type="caution">
    <text evidence="7">The sequence shown here is derived from an EMBL/GenBank/DDBJ whole genome shotgun (WGS) entry which is preliminary data.</text>
</comment>
<dbReference type="EMBL" id="SHAH01000005">
    <property type="protein sequence ID" value="RZO78136.1"/>
    <property type="molecule type" value="Genomic_DNA"/>
</dbReference>
<dbReference type="InterPro" id="IPR001902">
    <property type="entry name" value="SLC26A/SulP_fam"/>
</dbReference>
<organism evidence="7 8">
    <name type="scientific">OM182 bacterium</name>
    <dbReference type="NCBI Taxonomy" id="2510334"/>
    <lineage>
        <taxon>Bacteria</taxon>
        <taxon>Pseudomonadati</taxon>
        <taxon>Pseudomonadota</taxon>
        <taxon>Gammaproteobacteria</taxon>
        <taxon>OMG group</taxon>
        <taxon>OM182 clade</taxon>
    </lineage>
</organism>
<name>A0A520S6P3_9GAMM</name>
<feature type="transmembrane region" description="Helical" evidence="5">
    <location>
        <begin position="306"/>
        <end position="324"/>
    </location>
</feature>
<feature type="transmembrane region" description="Helical" evidence="5">
    <location>
        <begin position="344"/>
        <end position="364"/>
    </location>
</feature>
<evidence type="ECO:0000313" key="8">
    <source>
        <dbReference type="Proteomes" id="UP000320404"/>
    </source>
</evidence>
<dbReference type="NCBIfam" id="TIGR00815">
    <property type="entry name" value="sulP"/>
    <property type="match status" value="1"/>
</dbReference>
<dbReference type="PROSITE" id="PS50801">
    <property type="entry name" value="STAS"/>
    <property type="match status" value="1"/>
</dbReference>
<dbReference type="SUPFAM" id="SSF52091">
    <property type="entry name" value="SpoIIaa-like"/>
    <property type="match status" value="1"/>
</dbReference>
<dbReference type="Gene3D" id="3.30.750.24">
    <property type="entry name" value="STAS domain"/>
    <property type="match status" value="1"/>
</dbReference>
<evidence type="ECO:0000313" key="7">
    <source>
        <dbReference type="EMBL" id="RZO78136.1"/>
    </source>
</evidence>
<feature type="transmembrane region" description="Helical" evidence="5">
    <location>
        <begin position="400"/>
        <end position="428"/>
    </location>
</feature>
<feature type="transmembrane region" description="Helical" evidence="5">
    <location>
        <begin position="26"/>
        <end position="46"/>
    </location>
</feature>
<feature type="transmembrane region" description="Helical" evidence="5">
    <location>
        <begin position="217"/>
        <end position="240"/>
    </location>
</feature>